<reference evidence="10" key="1">
    <citation type="journal article" date="2023" name="Commun. Biol.">
        <title>Genome analysis of Parmales, the sister group of diatoms, reveals the evolutionary specialization of diatoms from phago-mixotrophs to photoautotrophs.</title>
        <authorList>
            <person name="Ban H."/>
            <person name="Sato S."/>
            <person name="Yoshikawa S."/>
            <person name="Yamada K."/>
            <person name="Nakamura Y."/>
            <person name="Ichinomiya M."/>
            <person name="Sato N."/>
            <person name="Blanc-Mathieu R."/>
            <person name="Endo H."/>
            <person name="Kuwata A."/>
            <person name="Ogata H."/>
        </authorList>
    </citation>
    <scope>NUCLEOTIDE SEQUENCE [LARGE SCALE GENOMIC DNA]</scope>
    <source>
        <strain evidence="10">NIES 3700</strain>
    </source>
</reference>
<feature type="chain" id="PRO_5040936101" description="protochlorophyllide reductase" evidence="8">
    <location>
        <begin position="27"/>
        <end position="542"/>
    </location>
</feature>
<keyword evidence="6" id="KW-0560">Oxidoreductase</keyword>
<evidence type="ECO:0000313" key="10">
    <source>
        <dbReference type="Proteomes" id="UP001165122"/>
    </source>
</evidence>
<dbReference type="Proteomes" id="UP001165122">
    <property type="component" value="Unassembled WGS sequence"/>
</dbReference>
<evidence type="ECO:0000313" key="9">
    <source>
        <dbReference type="EMBL" id="GMH54826.1"/>
    </source>
</evidence>
<evidence type="ECO:0000256" key="1">
    <source>
        <dbReference type="ARBA" id="ARBA00005173"/>
    </source>
</evidence>
<evidence type="ECO:0000256" key="8">
    <source>
        <dbReference type="SAM" id="SignalP"/>
    </source>
</evidence>
<dbReference type="EMBL" id="BRXW01000439">
    <property type="protein sequence ID" value="GMH54826.1"/>
    <property type="molecule type" value="Genomic_DNA"/>
</dbReference>
<keyword evidence="5" id="KW-0521">NADP</keyword>
<dbReference type="SUPFAM" id="SSF51735">
    <property type="entry name" value="NAD(P)-binding Rossmann-fold domains"/>
    <property type="match status" value="1"/>
</dbReference>
<dbReference type="InterPro" id="IPR036291">
    <property type="entry name" value="NAD(P)-bd_dom_sf"/>
</dbReference>
<keyword evidence="10" id="KW-1185">Reference proteome</keyword>
<dbReference type="Pfam" id="PF00106">
    <property type="entry name" value="adh_short"/>
    <property type="match status" value="1"/>
</dbReference>
<gene>
    <name evidence="9" type="ORF">TrLO_g13671</name>
</gene>
<dbReference type="AlphaFoldDB" id="A0A9W6ZM86"/>
<dbReference type="GO" id="GO:0015995">
    <property type="term" value="P:chlorophyll biosynthetic process"/>
    <property type="evidence" value="ECO:0007669"/>
    <property type="project" value="UniProtKB-KW"/>
</dbReference>
<dbReference type="GO" id="GO:0016630">
    <property type="term" value="F:protochlorophyllide reductase activity"/>
    <property type="evidence" value="ECO:0007669"/>
    <property type="project" value="UniProtKB-EC"/>
</dbReference>
<keyword evidence="7" id="KW-0149">Chlorophyll biosynthesis</keyword>
<keyword evidence="4" id="KW-0602">Photosynthesis</keyword>
<name>A0A9W6ZM86_9STRA</name>
<dbReference type="InterPro" id="IPR002347">
    <property type="entry name" value="SDR_fam"/>
</dbReference>
<comment type="caution">
    <text evidence="9">The sequence shown here is derived from an EMBL/GenBank/DDBJ whole genome shotgun (WGS) entry which is preliminary data.</text>
</comment>
<feature type="signal peptide" evidence="8">
    <location>
        <begin position="1"/>
        <end position="26"/>
    </location>
</feature>
<evidence type="ECO:0000256" key="7">
    <source>
        <dbReference type="ARBA" id="ARBA00023171"/>
    </source>
</evidence>
<keyword evidence="8" id="KW-0732">Signal</keyword>
<dbReference type="InterPro" id="IPR005979">
    <property type="entry name" value="Prochl_reduct"/>
</dbReference>
<sequence>MSFPSNLSRTVLLLTFFLTLLTKSNSYEFMSNWKLPTMITPKDIATDMEVKKRFGDKKLVVITGTSSGMGKKCARALLLTGEYHVIGAVRDMDKMEAIMELDSYDPSLFTPMHLELNSFQSVNSFCENLHKFKGGKHVDRLICNAGIYQPSLDHAKWSEDGHEQTMQTNFLSHFLLISKLLPDMSESEDARVVTVGSVTGNDNTVGGGGVYPVADLKQLDGLKAGFQNPISMLDGYNFIGAKAYKDSKLVLMMTANMLHDRYHKQTGISFSSIYPGCIAESPLFREKRPWFRKYFPVFMKFVTGGFVGEEEAGQRLFQVIHDPRCSKSGVYWSWNGGPREGRGAEALEKGGQIIGAGGSGGGWDSIFENEQSDKVKDIETTFNLFKYATQVTGAEWPEPHVAKSPCPTLKVVGLVTAAINAKEEAKRMKPEPGMVGAIDLKAKAANNFDFITQSTVVKVVKAVQDRFLGELPEDAIQGSFQEEKKVSEAPLEHIEHKVAGEGSHVEILAGHHDVADVHAKVGKEDTQPMRERLSAMFEKTEL</sequence>
<dbReference type="PANTHER" id="PTHR44419:SF19">
    <property type="entry name" value="PROTOCHLOROPHYLLIDE REDUCTASE A, CHLOROPLASTIC"/>
    <property type="match status" value="1"/>
</dbReference>
<evidence type="ECO:0000256" key="2">
    <source>
        <dbReference type="ARBA" id="ARBA00005821"/>
    </source>
</evidence>
<dbReference type="GO" id="GO:0015979">
    <property type="term" value="P:photosynthesis"/>
    <property type="evidence" value="ECO:0007669"/>
    <property type="project" value="UniProtKB-KW"/>
</dbReference>
<evidence type="ECO:0000256" key="3">
    <source>
        <dbReference type="ARBA" id="ARBA00012006"/>
    </source>
</evidence>
<evidence type="ECO:0000256" key="4">
    <source>
        <dbReference type="ARBA" id="ARBA00022531"/>
    </source>
</evidence>
<dbReference type="Gene3D" id="3.40.50.720">
    <property type="entry name" value="NAD(P)-binding Rossmann-like Domain"/>
    <property type="match status" value="1"/>
</dbReference>
<dbReference type="PRINTS" id="PR00081">
    <property type="entry name" value="GDHRDH"/>
</dbReference>
<dbReference type="EC" id="1.3.1.33" evidence="3"/>
<evidence type="ECO:0000256" key="6">
    <source>
        <dbReference type="ARBA" id="ARBA00023002"/>
    </source>
</evidence>
<comment type="similarity">
    <text evidence="2">Belongs to the short-chain dehydrogenases/reductases (SDR) family. POR subfamily.</text>
</comment>
<organism evidence="9 10">
    <name type="scientific">Triparma laevis f. longispina</name>
    <dbReference type="NCBI Taxonomy" id="1714387"/>
    <lineage>
        <taxon>Eukaryota</taxon>
        <taxon>Sar</taxon>
        <taxon>Stramenopiles</taxon>
        <taxon>Ochrophyta</taxon>
        <taxon>Bolidophyceae</taxon>
        <taxon>Parmales</taxon>
        <taxon>Triparmaceae</taxon>
        <taxon>Triparma</taxon>
    </lineage>
</organism>
<proteinExistence type="inferred from homology"/>
<dbReference type="PANTHER" id="PTHR44419">
    <property type="entry name" value="PROTOCHLOROPHYLLIDE REDUCTASE C, CHLOROPLASTIC"/>
    <property type="match status" value="1"/>
</dbReference>
<protein>
    <recommendedName>
        <fullName evidence="3">protochlorophyllide reductase</fullName>
        <ecNumber evidence="3">1.3.1.33</ecNumber>
    </recommendedName>
</protein>
<evidence type="ECO:0000256" key="5">
    <source>
        <dbReference type="ARBA" id="ARBA00022857"/>
    </source>
</evidence>
<accession>A0A9W6ZM86</accession>
<comment type="pathway">
    <text evidence="1">Porphyrin-containing compound metabolism; chlorophyll biosynthesis.</text>
</comment>
<dbReference type="OrthoDB" id="191139at2759"/>